<sequence>MSLILHARFHYWNDRMSNPLTDAHKRSLINGQYLVSS</sequence>
<keyword evidence="2" id="KW-1185">Reference proteome</keyword>
<dbReference type="EMBL" id="FOFP01000006">
    <property type="protein sequence ID" value="SEQ44672.1"/>
    <property type="molecule type" value="Genomic_DNA"/>
</dbReference>
<protein>
    <submittedName>
        <fullName evidence="1">Uncharacterized protein</fullName>
    </submittedName>
</protein>
<gene>
    <name evidence="1" type="ORF">SAMN05216600_10619</name>
</gene>
<proteinExistence type="predicted"/>
<evidence type="ECO:0000313" key="2">
    <source>
        <dbReference type="Proteomes" id="UP000198512"/>
    </source>
</evidence>
<evidence type="ECO:0000313" key="1">
    <source>
        <dbReference type="EMBL" id="SEQ44672.1"/>
    </source>
</evidence>
<comment type="caution">
    <text evidence="1">The sequence shown here is derived from an EMBL/GenBank/DDBJ whole genome shotgun (WGS) entry which is preliminary data.</text>
</comment>
<accession>A0ABY1BBE2</accession>
<dbReference type="Proteomes" id="UP000198512">
    <property type="component" value="Unassembled WGS sequence"/>
</dbReference>
<name>A0ABY1BBE2_9PSED</name>
<organism evidence="1 2">
    <name type="scientific">Pseudomonas cuatrocienegasensis</name>
    <dbReference type="NCBI Taxonomy" id="543360"/>
    <lineage>
        <taxon>Bacteria</taxon>
        <taxon>Pseudomonadati</taxon>
        <taxon>Pseudomonadota</taxon>
        <taxon>Gammaproteobacteria</taxon>
        <taxon>Pseudomonadales</taxon>
        <taxon>Pseudomonadaceae</taxon>
        <taxon>Pseudomonas</taxon>
    </lineage>
</organism>
<reference evidence="1 2" key="1">
    <citation type="submission" date="2016-10" db="EMBL/GenBank/DDBJ databases">
        <authorList>
            <person name="Varghese N."/>
            <person name="Submissions S."/>
        </authorList>
    </citation>
    <scope>NUCLEOTIDE SEQUENCE [LARGE SCALE GENOMIC DNA]</scope>
    <source>
        <strain evidence="1 2">CIP 109853</strain>
    </source>
</reference>